<reference evidence="1" key="1">
    <citation type="submission" date="2020-12" db="EMBL/GenBank/DDBJ databases">
        <title>Genome sequencing of genetic groups of Flavobacterium columnare.</title>
        <authorList>
            <person name="Waldbieser G.C."/>
            <person name="Griffin M.J."/>
            <person name="LaFrentz B.R."/>
        </authorList>
    </citation>
    <scope>NUCLEOTIDE SEQUENCE</scope>
    <source>
        <strain evidence="1">90-106</strain>
    </source>
</reference>
<proteinExistence type="predicted"/>
<accession>A0A8G0KVF3</accession>
<name>A0A8G0KVF3_9FLAO</name>
<sequence>MNTQDKINALCSKFSASALSKAVYMETKRTTDITELSREEVEALYTRFFPKKSAIDFLFEMEQERELKRLRSVIIKEAQFIGIYTPESWVTFNRFMLNKSIFKKALNEYKIDEFPQLIKQFKSISTKVSKAKIIPHTSGWYTMLGLNDISRN</sequence>
<dbReference type="Proteomes" id="UP000824721">
    <property type="component" value="Chromosome"/>
</dbReference>
<protein>
    <submittedName>
        <fullName evidence="1">Uncharacterized protein</fullName>
    </submittedName>
</protein>
<dbReference type="EMBL" id="CP067378">
    <property type="protein sequence ID" value="QYS89139.1"/>
    <property type="molecule type" value="Genomic_DNA"/>
</dbReference>
<evidence type="ECO:0000313" key="1">
    <source>
        <dbReference type="EMBL" id="QYS89139.1"/>
    </source>
</evidence>
<dbReference type="KEGG" id="fdv:JJC05_01565"/>
<gene>
    <name evidence="1" type="ORF">JJC05_01565</name>
</gene>
<dbReference type="AlphaFoldDB" id="A0A8G0KVF3"/>
<organism evidence="1">
    <name type="scientific">Flavobacterium columnare</name>
    <dbReference type="NCBI Taxonomy" id="996"/>
    <lineage>
        <taxon>Bacteria</taxon>
        <taxon>Pseudomonadati</taxon>
        <taxon>Bacteroidota</taxon>
        <taxon>Flavobacteriia</taxon>
        <taxon>Flavobacteriales</taxon>
        <taxon>Flavobacteriaceae</taxon>
        <taxon>Flavobacterium</taxon>
    </lineage>
</organism>